<sequence>MWLRHTLSNPCSIPSLLRVPCSQDILRGKCLFGNHVWTLVYLCCCAIRAGRLAEMLFCTTLYYSLSNKLFILAIPFLALDLLCVLSLKFWAVLPLSYVGPPFAEWSCKVVLCELKISNRL</sequence>
<keyword evidence="1" id="KW-0472">Membrane</keyword>
<reference evidence="2" key="1">
    <citation type="journal article" date="2013" name="J. Plant Res.">
        <title>Effect of fungi and light on seed germination of three Opuntia species from semiarid lands of central Mexico.</title>
        <authorList>
            <person name="Delgado-Sanchez P."/>
            <person name="Jimenez-Bremont J.F."/>
            <person name="Guerrero-Gonzalez Mde L."/>
            <person name="Flores J."/>
        </authorList>
    </citation>
    <scope>NUCLEOTIDE SEQUENCE</scope>
    <source>
        <tissue evidence="2">Cladode</tissue>
    </source>
</reference>
<evidence type="ECO:0000256" key="1">
    <source>
        <dbReference type="SAM" id="Phobius"/>
    </source>
</evidence>
<keyword evidence="1" id="KW-1133">Transmembrane helix</keyword>
<proteinExistence type="predicted"/>
<dbReference type="EMBL" id="GISG01233606">
    <property type="protein sequence ID" value="MBA4666890.1"/>
    <property type="molecule type" value="Transcribed_RNA"/>
</dbReference>
<protein>
    <submittedName>
        <fullName evidence="2">Uncharacterized protein</fullName>
    </submittedName>
</protein>
<feature type="transmembrane region" description="Helical" evidence="1">
    <location>
        <begin position="69"/>
        <end position="91"/>
    </location>
</feature>
<reference evidence="2" key="2">
    <citation type="submission" date="2020-07" db="EMBL/GenBank/DDBJ databases">
        <authorList>
            <person name="Vera ALvarez R."/>
            <person name="Arias-Moreno D.M."/>
            <person name="Jimenez-Jacinto V."/>
            <person name="Jimenez-Bremont J.F."/>
            <person name="Swaminathan K."/>
            <person name="Moose S.P."/>
            <person name="Guerrero-Gonzalez M.L."/>
            <person name="Marino-Ramirez L."/>
            <person name="Landsman D."/>
            <person name="Rodriguez-Kessler M."/>
            <person name="Delgado-Sanchez P."/>
        </authorList>
    </citation>
    <scope>NUCLEOTIDE SEQUENCE</scope>
    <source>
        <tissue evidence="2">Cladode</tissue>
    </source>
</reference>
<accession>A0A7C9AHI0</accession>
<name>A0A7C9AHI0_OPUST</name>
<organism evidence="2">
    <name type="scientific">Opuntia streptacantha</name>
    <name type="common">Prickly pear cactus</name>
    <name type="synonym">Opuntia cardona</name>
    <dbReference type="NCBI Taxonomy" id="393608"/>
    <lineage>
        <taxon>Eukaryota</taxon>
        <taxon>Viridiplantae</taxon>
        <taxon>Streptophyta</taxon>
        <taxon>Embryophyta</taxon>
        <taxon>Tracheophyta</taxon>
        <taxon>Spermatophyta</taxon>
        <taxon>Magnoliopsida</taxon>
        <taxon>eudicotyledons</taxon>
        <taxon>Gunneridae</taxon>
        <taxon>Pentapetalae</taxon>
        <taxon>Caryophyllales</taxon>
        <taxon>Cactineae</taxon>
        <taxon>Cactaceae</taxon>
        <taxon>Opuntioideae</taxon>
        <taxon>Opuntia</taxon>
    </lineage>
</organism>
<evidence type="ECO:0000313" key="2">
    <source>
        <dbReference type="EMBL" id="MBA4666890.1"/>
    </source>
</evidence>
<keyword evidence="1" id="KW-0812">Transmembrane</keyword>
<dbReference type="AlphaFoldDB" id="A0A7C9AHI0"/>